<evidence type="ECO:0008006" key="4">
    <source>
        <dbReference type="Google" id="ProtNLM"/>
    </source>
</evidence>
<dbReference type="InterPro" id="IPR024520">
    <property type="entry name" value="DUF3558"/>
</dbReference>
<reference evidence="2 3" key="1">
    <citation type="submission" date="2020-08" db="EMBL/GenBank/DDBJ databases">
        <title>Sequencing the genomes of 1000 actinobacteria strains.</title>
        <authorList>
            <person name="Klenk H.-P."/>
        </authorList>
    </citation>
    <scope>NUCLEOTIDE SEQUENCE [LARGE SCALE GENOMIC DNA]</scope>
    <source>
        <strain evidence="2 3">DSM 45486</strain>
    </source>
</reference>
<dbReference type="EMBL" id="JACHMO010000001">
    <property type="protein sequence ID" value="MBB5808705.1"/>
    <property type="molecule type" value="Genomic_DNA"/>
</dbReference>
<dbReference type="AlphaFoldDB" id="A0A7W9M607"/>
<dbReference type="PROSITE" id="PS51257">
    <property type="entry name" value="PROKAR_LIPOPROTEIN"/>
    <property type="match status" value="1"/>
</dbReference>
<comment type="caution">
    <text evidence="2">The sequence shown here is derived from an EMBL/GenBank/DDBJ whole genome shotgun (WGS) entry which is preliminary data.</text>
</comment>
<feature type="region of interest" description="Disordered" evidence="1">
    <location>
        <begin position="31"/>
        <end position="63"/>
    </location>
</feature>
<dbReference type="Pfam" id="PF12079">
    <property type="entry name" value="DUF3558"/>
    <property type="match status" value="1"/>
</dbReference>
<evidence type="ECO:0000313" key="3">
    <source>
        <dbReference type="Proteomes" id="UP000552097"/>
    </source>
</evidence>
<sequence>MSLRTAKPHPVLCATAVVILVAGCNTTAGTPRSASGAGSFPGTSPSSTPPPDRPREVELGGTDPCGLLTAEQLPVLKIDRAGRVVDSDFYRAKGCSWTVIGASSHLVPVTTEGISAWTDGERTGQAAVTDPVLGFPAITVTLPKDEGRCDVMVDTAEGQYLAATFSVLPTYEDRFPAPCAGAREVVEAAMENLLK</sequence>
<protein>
    <recommendedName>
        <fullName evidence="4">DUF3558 domain-containing protein</fullName>
    </recommendedName>
</protein>
<proteinExistence type="predicted"/>
<accession>A0A7W9M607</accession>
<evidence type="ECO:0000256" key="1">
    <source>
        <dbReference type="SAM" id="MobiDB-lite"/>
    </source>
</evidence>
<dbReference type="Proteomes" id="UP000552097">
    <property type="component" value="Unassembled WGS sequence"/>
</dbReference>
<name>A0A7W9M607_9PSEU</name>
<organism evidence="2 3">
    <name type="scientific">Saccharothrix ecbatanensis</name>
    <dbReference type="NCBI Taxonomy" id="1105145"/>
    <lineage>
        <taxon>Bacteria</taxon>
        <taxon>Bacillati</taxon>
        <taxon>Actinomycetota</taxon>
        <taxon>Actinomycetes</taxon>
        <taxon>Pseudonocardiales</taxon>
        <taxon>Pseudonocardiaceae</taxon>
        <taxon>Saccharothrix</taxon>
    </lineage>
</organism>
<gene>
    <name evidence="2" type="ORF">F4560_008473</name>
</gene>
<feature type="compositionally biased region" description="Low complexity" evidence="1">
    <location>
        <begin position="33"/>
        <end position="46"/>
    </location>
</feature>
<dbReference type="RefSeq" id="WP_184928575.1">
    <property type="nucleotide sequence ID" value="NZ_JACHMO010000001.1"/>
</dbReference>
<evidence type="ECO:0000313" key="2">
    <source>
        <dbReference type="EMBL" id="MBB5808705.1"/>
    </source>
</evidence>
<keyword evidence="3" id="KW-1185">Reference proteome</keyword>